<evidence type="ECO:0000256" key="1">
    <source>
        <dbReference type="SAM" id="Phobius"/>
    </source>
</evidence>
<keyword evidence="3" id="KW-1185">Reference proteome</keyword>
<keyword evidence="1" id="KW-0472">Membrane</keyword>
<feature type="transmembrane region" description="Helical" evidence="1">
    <location>
        <begin position="26"/>
        <end position="44"/>
    </location>
</feature>
<name>A0ABX2T3M1_9PROT</name>
<organism evidence="2 3">
    <name type="scientific">Azospirillum oleiclasticum</name>
    <dbReference type="NCBI Taxonomy" id="2735135"/>
    <lineage>
        <taxon>Bacteria</taxon>
        <taxon>Pseudomonadati</taxon>
        <taxon>Pseudomonadota</taxon>
        <taxon>Alphaproteobacteria</taxon>
        <taxon>Rhodospirillales</taxon>
        <taxon>Azospirillaceae</taxon>
        <taxon>Azospirillum</taxon>
    </lineage>
</organism>
<sequence length="45" mass="4670">MAVQHFAPRRMGVYEGGGTMRSQSTTVIGVVAAVIVVALIAVLVI</sequence>
<comment type="caution">
    <text evidence="2">The sequence shown here is derived from an EMBL/GenBank/DDBJ whole genome shotgun (WGS) entry which is preliminary data.</text>
</comment>
<keyword evidence="1" id="KW-0812">Transmembrane</keyword>
<dbReference type="Proteomes" id="UP000584642">
    <property type="component" value="Unassembled WGS sequence"/>
</dbReference>
<evidence type="ECO:0000313" key="3">
    <source>
        <dbReference type="Proteomes" id="UP000584642"/>
    </source>
</evidence>
<proteinExistence type="predicted"/>
<evidence type="ECO:0000313" key="2">
    <source>
        <dbReference type="EMBL" id="NYZ18804.1"/>
    </source>
</evidence>
<dbReference type="RefSeq" id="WP_180280518.1">
    <property type="nucleotide sequence ID" value="NZ_JABFDB010000001.1"/>
</dbReference>
<keyword evidence="1" id="KW-1133">Transmembrane helix</keyword>
<accession>A0ABX2T3M1</accession>
<dbReference type="EMBL" id="JABFDB010000001">
    <property type="protein sequence ID" value="NYZ18804.1"/>
    <property type="molecule type" value="Genomic_DNA"/>
</dbReference>
<gene>
    <name evidence="2" type="ORF">HND93_03700</name>
</gene>
<protein>
    <submittedName>
        <fullName evidence="2">Uncharacterized protein</fullName>
    </submittedName>
</protein>
<reference evidence="2 3" key="1">
    <citation type="submission" date="2020-05" db="EMBL/GenBank/DDBJ databases">
        <title>Azospirillum oleiclasticum sp. nov, a nitrogen-fixing and heavy crude oil-emulsifying bacterium isolated from the crude oil of Yumen Oilfield.</title>
        <authorList>
            <person name="Wu D."/>
            <person name="Cai M."/>
            <person name="Zhang X."/>
        </authorList>
    </citation>
    <scope>NUCLEOTIDE SEQUENCE [LARGE SCALE GENOMIC DNA]</scope>
    <source>
        <strain evidence="2 3">ROY-1-1-2</strain>
    </source>
</reference>